<protein>
    <submittedName>
        <fullName evidence="1">Uncharacterized protein</fullName>
    </submittedName>
</protein>
<dbReference type="AlphaFoldDB" id="A0A0A9CQI9"/>
<reference evidence="1" key="2">
    <citation type="journal article" date="2015" name="Data Brief">
        <title>Shoot transcriptome of the giant reed, Arundo donax.</title>
        <authorList>
            <person name="Barrero R.A."/>
            <person name="Guerrero F.D."/>
            <person name="Moolhuijzen P."/>
            <person name="Goolsby J.A."/>
            <person name="Tidwell J."/>
            <person name="Bellgard S.E."/>
            <person name="Bellgard M.I."/>
        </authorList>
    </citation>
    <scope>NUCLEOTIDE SEQUENCE</scope>
    <source>
        <tissue evidence="1">Shoot tissue taken approximately 20 cm above the soil surface</tissue>
    </source>
</reference>
<reference evidence="1" key="1">
    <citation type="submission" date="2014-09" db="EMBL/GenBank/DDBJ databases">
        <authorList>
            <person name="Magalhaes I.L.F."/>
            <person name="Oliveira U."/>
            <person name="Santos F.R."/>
            <person name="Vidigal T.H.D.A."/>
            <person name="Brescovit A.D."/>
            <person name="Santos A.J."/>
        </authorList>
    </citation>
    <scope>NUCLEOTIDE SEQUENCE</scope>
    <source>
        <tissue evidence="1">Shoot tissue taken approximately 20 cm above the soil surface</tissue>
    </source>
</reference>
<evidence type="ECO:0000313" key="1">
    <source>
        <dbReference type="EMBL" id="JAD75630.1"/>
    </source>
</evidence>
<accession>A0A0A9CQI9</accession>
<name>A0A0A9CQI9_ARUDO</name>
<sequence>MKLQRMYCPVQTLSFQCTQAVASTPEFQSSVHLSDACTPQSAAPVHLPAQSSCSHCGFCHNQHQHLGLQCGFCHNKHHDSSCAVDNPCSRSPICRTNSSSDHPQCC</sequence>
<organism evidence="1">
    <name type="scientific">Arundo donax</name>
    <name type="common">Giant reed</name>
    <name type="synonym">Donax arundinaceus</name>
    <dbReference type="NCBI Taxonomy" id="35708"/>
    <lineage>
        <taxon>Eukaryota</taxon>
        <taxon>Viridiplantae</taxon>
        <taxon>Streptophyta</taxon>
        <taxon>Embryophyta</taxon>
        <taxon>Tracheophyta</taxon>
        <taxon>Spermatophyta</taxon>
        <taxon>Magnoliopsida</taxon>
        <taxon>Liliopsida</taxon>
        <taxon>Poales</taxon>
        <taxon>Poaceae</taxon>
        <taxon>PACMAD clade</taxon>
        <taxon>Arundinoideae</taxon>
        <taxon>Arundineae</taxon>
        <taxon>Arundo</taxon>
    </lineage>
</organism>
<proteinExistence type="predicted"/>
<dbReference type="EMBL" id="GBRH01222265">
    <property type="protein sequence ID" value="JAD75630.1"/>
    <property type="molecule type" value="Transcribed_RNA"/>
</dbReference>